<accession>A0A172T7F8</accession>
<dbReference type="OrthoDB" id="9799173at2"/>
<protein>
    <recommendedName>
        <fullName evidence="1">Antitoxin SocA-like Panacea domain-containing protein</fullName>
    </recommendedName>
</protein>
<keyword evidence="3" id="KW-1185">Reference proteome</keyword>
<sequence length="171" mass="19101">MTATQTEAPAAPVYGDPARTGYAAEVVANAFLELARAEGRTLTQMQVNKLVFIAHGWALALMGRPLTYNTFHAWQRGPVAPRLWEHWRTLGRQPIRETLPVSATEPRLEDDADALNLIRGIWATYGQKSGEELSNLTHLQGSPWARTYGLSNDLIPNEITREYYVDLLRGA</sequence>
<dbReference type="STRING" id="1182568.SU48_03380"/>
<evidence type="ECO:0000313" key="2">
    <source>
        <dbReference type="EMBL" id="ANE42968.1"/>
    </source>
</evidence>
<dbReference type="AlphaFoldDB" id="A0A172T7F8"/>
<proteinExistence type="predicted"/>
<evidence type="ECO:0000259" key="1">
    <source>
        <dbReference type="Pfam" id="PF13274"/>
    </source>
</evidence>
<organism evidence="2 3">
    <name type="scientific">Deinococcus puniceus</name>
    <dbReference type="NCBI Taxonomy" id="1182568"/>
    <lineage>
        <taxon>Bacteria</taxon>
        <taxon>Thermotogati</taxon>
        <taxon>Deinococcota</taxon>
        <taxon>Deinococci</taxon>
        <taxon>Deinococcales</taxon>
        <taxon>Deinococcaceae</taxon>
        <taxon>Deinococcus</taxon>
    </lineage>
</organism>
<name>A0A172T7F8_9DEIO</name>
<dbReference type="EMBL" id="CP011387">
    <property type="protein sequence ID" value="ANE42968.1"/>
    <property type="molecule type" value="Genomic_DNA"/>
</dbReference>
<gene>
    <name evidence="2" type="ORF">SU48_03380</name>
</gene>
<dbReference type="PATRIC" id="fig|1182568.3.peg.707"/>
<evidence type="ECO:0000313" key="3">
    <source>
        <dbReference type="Proteomes" id="UP000077363"/>
    </source>
</evidence>
<dbReference type="Pfam" id="PF13274">
    <property type="entry name" value="SocA_Panacea"/>
    <property type="match status" value="1"/>
</dbReference>
<feature type="domain" description="Antitoxin SocA-like Panacea" evidence="1">
    <location>
        <begin position="47"/>
        <end position="144"/>
    </location>
</feature>
<reference evidence="2 3" key="1">
    <citation type="submission" date="2015-01" db="EMBL/GenBank/DDBJ databases">
        <title>Deinococcus puniceus/DY1/ whole genome sequencing.</title>
        <authorList>
            <person name="Kim M.K."/>
            <person name="Srinivasan S."/>
            <person name="Lee J.-J."/>
        </authorList>
    </citation>
    <scope>NUCLEOTIDE SEQUENCE [LARGE SCALE GENOMIC DNA]</scope>
    <source>
        <strain evidence="2 3">DY1</strain>
    </source>
</reference>
<dbReference type="Proteomes" id="UP000077363">
    <property type="component" value="Chromosome"/>
</dbReference>
<dbReference type="KEGG" id="dpu:SU48_03380"/>
<dbReference type="RefSeq" id="WP_064014026.1">
    <property type="nucleotide sequence ID" value="NZ_CP011387.1"/>
</dbReference>
<dbReference type="InterPro" id="IPR025272">
    <property type="entry name" value="SocA_Panacea"/>
</dbReference>